<evidence type="ECO:0000313" key="1">
    <source>
        <dbReference type="EMBL" id="PLA77483.1"/>
    </source>
</evidence>
<gene>
    <name evidence="1" type="ORF">CYR79_00395</name>
</gene>
<reference evidence="2" key="1">
    <citation type="submission" date="2017-12" db="EMBL/GenBank/DDBJ databases">
        <authorList>
            <person name="Christensen H."/>
        </authorList>
    </citation>
    <scope>NUCLEOTIDE SEQUENCE [LARGE SCALE GENOMIC DNA]</scope>
    <source>
        <strain evidence="2">268A</strain>
    </source>
</reference>
<protein>
    <submittedName>
        <fullName evidence="1">Uncharacterized protein</fullName>
    </submittedName>
</protein>
<evidence type="ECO:0000313" key="2">
    <source>
        <dbReference type="Proteomes" id="UP000234579"/>
    </source>
</evidence>
<comment type="caution">
    <text evidence="1">The sequence shown here is derived from an EMBL/GenBank/DDBJ whole genome shotgun (WGS) entry which is preliminary data.</text>
</comment>
<sequence length="80" mass="9565">MDDKLKNKNFIQLYTDGYGLPALCTLLKEKSLAFNILMYFLYHMDLKNTVTHPLTQEDILKHLKNRYLKIHAPAYSRRHR</sequence>
<dbReference type="RefSeq" id="WP_101811139.1">
    <property type="nucleotide sequence ID" value="NZ_PKGI01000003.1"/>
</dbReference>
<accession>A0A2I2ADM6</accession>
<proteinExistence type="predicted"/>
<name>A0A2I2ADM6_9LACO</name>
<dbReference type="Proteomes" id="UP000234579">
    <property type="component" value="Unassembled WGS sequence"/>
</dbReference>
<dbReference type="AlphaFoldDB" id="A0A2I2ADM6"/>
<dbReference type="EMBL" id="PKGI01000003">
    <property type="protein sequence ID" value="PLA77483.1"/>
    <property type="molecule type" value="Genomic_DNA"/>
</dbReference>
<organism evidence="1 2">
    <name type="scientific">Ligilactobacillus agilis</name>
    <dbReference type="NCBI Taxonomy" id="1601"/>
    <lineage>
        <taxon>Bacteria</taxon>
        <taxon>Bacillati</taxon>
        <taxon>Bacillota</taxon>
        <taxon>Bacilli</taxon>
        <taxon>Lactobacillales</taxon>
        <taxon>Lactobacillaceae</taxon>
        <taxon>Ligilactobacillus</taxon>
    </lineage>
</organism>